<feature type="transmembrane region" description="Helical" evidence="1">
    <location>
        <begin position="121"/>
        <end position="141"/>
    </location>
</feature>
<name>A0A381N7F1_9ZZZZ</name>
<dbReference type="GO" id="GO:0016020">
    <property type="term" value="C:membrane"/>
    <property type="evidence" value="ECO:0007669"/>
    <property type="project" value="InterPro"/>
</dbReference>
<dbReference type="InterPro" id="IPR037185">
    <property type="entry name" value="EmrE-like"/>
</dbReference>
<feature type="transmembrane region" description="Helical" evidence="1">
    <location>
        <begin position="40"/>
        <end position="60"/>
    </location>
</feature>
<feature type="transmembrane region" description="Helical" evidence="1">
    <location>
        <begin position="227"/>
        <end position="249"/>
    </location>
</feature>
<organism evidence="3">
    <name type="scientific">marine metagenome</name>
    <dbReference type="NCBI Taxonomy" id="408172"/>
    <lineage>
        <taxon>unclassified sequences</taxon>
        <taxon>metagenomes</taxon>
        <taxon>ecological metagenomes</taxon>
    </lineage>
</organism>
<evidence type="ECO:0000256" key="1">
    <source>
        <dbReference type="SAM" id="Phobius"/>
    </source>
</evidence>
<keyword evidence="1" id="KW-1133">Transmembrane helix</keyword>
<feature type="transmembrane region" description="Helical" evidence="1">
    <location>
        <begin position="283"/>
        <end position="300"/>
    </location>
</feature>
<proteinExistence type="predicted"/>
<evidence type="ECO:0000313" key="3">
    <source>
        <dbReference type="EMBL" id="SUZ50004.1"/>
    </source>
</evidence>
<sequence>VTILWVPVTIAAAFFQNLRSAVQRHLKSELSDMGAASVRFLYACPFALAWLVLLTLGFGLELPKPNFAFVTWIITGSIAQITFTFLLMWLFSFSNFTVGTALSKTEVIQVVVLEAILLRELISGLATAAVVIATAGVLIMTAGKSRLSVASLVSGLRQKSTVIGLACGFFLGLSAVLFRGAALSLEADSILATSAYTLAVATVIQSIMMFVWLYIREPGQITGTITHWRHCATVGFAGWIASICWFIAFTLANAAFVRALGQIELLFTFLASVFIFREKVSRKEILGVMLLVVGITVLVIEKTY</sequence>
<keyword evidence="1" id="KW-0472">Membrane</keyword>
<feature type="transmembrane region" description="Helical" evidence="1">
    <location>
        <begin position="162"/>
        <end position="182"/>
    </location>
</feature>
<keyword evidence="1" id="KW-0812">Transmembrane</keyword>
<reference evidence="3" key="1">
    <citation type="submission" date="2018-05" db="EMBL/GenBank/DDBJ databases">
        <authorList>
            <person name="Lanie J.A."/>
            <person name="Ng W.-L."/>
            <person name="Kazmierczak K.M."/>
            <person name="Andrzejewski T.M."/>
            <person name="Davidsen T.M."/>
            <person name="Wayne K.J."/>
            <person name="Tettelin H."/>
            <person name="Glass J.I."/>
            <person name="Rusch D."/>
            <person name="Podicherti R."/>
            <person name="Tsui H.-C.T."/>
            <person name="Winkler M.E."/>
        </authorList>
    </citation>
    <scope>NUCLEOTIDE SEQUENCE</scope>
</reference>
<dbReference type="InterPro" id="IPR000620">
    <property type="entry name" value="EamA_dom"/>
</dbReference>
<dbReference type="Pfam" id="PF00892">
    <property type="entry name" value="EamA"/>
    <property type="match status" value="1"/>
</dbReference>
<dbReference type="EMBL" id="UINC01000147">
    <property type="protein sequence ID" value="SUZ50004.1"/>
    <property type="molecule type" value="Genomic_DNA"/>
</dbReference>
<gene>
    <name evidence="3" type="ORF">METZ01_LOCUS2858</name>
</gene>
<feature type="transmembrane region" description="Helical" evidence="1">
    <location>
        <begin position="194"/>
        <end position="215"/>
    </location>
</feature>
<feature type="transmembrane region" description="Helical" evidence="1">
    <location>
        <begin position="255"/>
        <end position="276"/>
    </location>
</feature>
<dbReference type="Gene3D" id="1.10.3730.20">
    <property type="match status" value="1"/>
</dbReference>
<accession>A0A381N7F1</accession>
<evidence type="ECO:0000259" key="2">
    <source>
        <dbReference type="Pfam" id="PF00892"/>
    </source>
</evidence>
<feature type="non-terminal residue" evidence="3">
    <location>
        <position position="1"/>
    </location>
</feature>
<dbReference type="AlphaFoldDB" id="A0A381N7F1"/>
<feature type="domain" description="EamA" evidence="2">
    <location>
        <begin position="163"/>
        <end position="299"/>
    </location>
</feature>
<feature type="transmembrane region" description="Helical" evidence="1">
    <location>
        <begin position="67"/>
        <end position="91"/>
    </location>
</feature>
<protein>
    <recommendedName>
        <fullName evidence="2">EamA domain-containing protein</fullName>
    </recommendedName>
</protein>
<dbReference type="SUPFAM" id="SSF103481">
    <property type="entry name" value="Multidrug resistance efflux transporter EmrE"/>
    <property type="match status" value="2"/>
</dbReference>